<protein>
    <submittedName>
        <fullName evidence="1">14487_t:CDS:1</fullName>
    </submittedName>
</protein>
<proteinExistence type="predicted"/>
<dbReference type="InterPro" id="IPR029044">
    <property type="entry name" value="Nucleotide-diphossugar_trans"/>
</dbReference>
<evidence type="ECO:0000313" key="2">
    <source>
        <dbReference type="Proteomes" id="UP000789396"/>
    </source>
</evidence>
<keyword evidence="2" id="KW-1185">Reference proteome</keyword>
<sequence length="273" mass="31824">MSTFNISPIQLQYLIWGRFDNSFADDIFVILGNKAIHTILANKDLINKPDDQNIITHAYLYTKSKHRSLSNNWDKLLFFNDDKRFIIFPERLDLIPKKSTIMVRKLSSEDELIKVSIHLLIPPTPVCRPHVPLYGDPSIAIVTSSYFYDNINNCSPSMLDVAYILSENKRTYAQKHVDDDVKLFDERIHFIISKSKKDATFNTGAFLIKNSEWSFEFLKKVQEIEVLHDDKKIEQASMRQLINQYPNHGDHTLESFPDVWKNDDFILHFASND</sequence>
<dbReference type="Gene3D" id="3.90.550.10">
    <property type="entry name" value="Spore Coat Polysaccharide Biosynthesis Protein SpsA, Chain A"/>
    <property type="match status" value="1"/>
</dbReference>
<feature type="non-terminal residue" evidence="1">
    <location>
        <position position="1"/>
    </location>
</feature>
<comment type="caution">
    <text evidence="1">The sequence shown here is derived from an EMBL/GenBank/DDBJ whole genome shotgun (WGS) entry which is preliminary data.</text>
</comment>
<gene>
    <name evidence="1" type="ORF">RFULGI_LOCUS9933</name>
</gene>
<reference evidence="1" key="1">
    <citation type="submission" date="2021-06" db="EMBL/GenBank/DDBJ databases">
        <authorList>
            <person name="Kallberg Y."/>
            <person name="Tangrot J."/>
            <person name="Rosling A."/>
        </authorList>
    </citation>
    <scope>NUCLEOTIDE SEQUENCE</scope>
    <source>
        <strain evidence="1">IN212</strain>
    </source>
</reference>
<organism evidence="1 2">
    <name type="scientific">Racocetra fulgida</name>
    <dbReference type="NCBI Taxonomy" id="60492"/>
    <lineage>
        <taxon>Eukaryota</taxon>
        <taxon>Fungi</taxon>
        <taxon>Fungi incertae sedis</taxon>
        <taxon>Mucoromycota</taxon>
        <taxon>Glomeromycotina</taxon>
        <taxon>Glomeromycetes</taxon>
        <taxon>Diversisporales</taxon>
        <taxon>Gigasporaceae</taxon>
        <taxon>Racocetra</taxon>
    </lineage>
</organism>
<name>A0A9N9EPJ7_9GLOM</name>
<evidence type="ECO:0000313" key="1">
    <source>
        <dbReference type="EMBL" id="CAG8689477.1"/>
    </source>
</evidence>
<accession>A0A9N9EPJ7</accession>
<dbReference type="Proteomes" id="UP000789396">
    <property type="component" value="Unassembled WGS sequence"/>
</dbReference>
<dbReference type="OrthoDB" id="2433113at2759"/>
<dbReference type="EMBL" id="CAJVPZ010018660">
    <property type="protein sequence ID" value="CAG8689477.1"/>
    <property type="molecule type" value="Genomic_DNA"/>
</dbReference>
<dbReference type="AlphaFoldDB" id="A0A9N9EPJ7"/>